<reference evidence="1 2" key="1">
    <citation type="journal article" date="2018" name="Front. Plant Sci.">
        <title>Red Clover (Trifolium pratense) and Zigzag Clover (T. medium) - A Picture of Genomic Similarities and Differences.</title>
        <authorList>
            <person name="Dluhosova J."/>
            <person name="Istvanek J."/>
            <person name="Nedelnik J."/>
            <person name="Repkova J."/>
        </authorList>
    </citation>
    <scope>NUCLEOTIDE SEQUENCE [LARGE SCALE GENOMIC DNA]</scope>
    <source>
        <strain evidence="2">cv. 10/8</strain>
        <tissue evidence="1">Leaf</tissue>
    </source>
</reference>
<accession>A0A392U1Y9</accession>
<name>A0A392U1Y9_9FABA</name>
<comment type="caution">
    <text evidence="1">The sequence shown here is derived from an EMBL/GenBank/DDBJ whole genome shotgun (WGS) entry which is preliminary data.</text>
</comment>
<dbReference type="Proteomes" id="UP000265520">
    <property type="component" value="Unassembled WGS sequence"/>
</dbReference>
<evidence type="ECO:0000313" key="1">
    <source>
        <dbReference type="EMBL" id="MCI66490.1"/>
    </source>
</evidence>
<dbReference type="EMBL" id="LXQA010696520">
    <property type="protein sequence ID" value="MCI66490.1"/>
    <property type="molecule type" value="Genomic_DNA"/>
</dbReference>
<dbReference type="AlphaFoldDB" id="A0A392U1Y9"/>
<sequence length="47" mass="5236">MVAMPMSDKISLGMPPGYLWSSKPNNALWFCWEDGPAVLTEHISTIL</sequence>
<protein>
    <submittedName>
        <fullName evidence="1">Uncharacterized protein</fullName>
    </submittedName>
</protein>
<organism evidence="1 2">
    <name type="scientific">Trifolium medium</name>
    <dbReference type="NCBI Taxonomy" id="97028"/>
    <lineage>
        <taxon>Eukaryota</taxon>
        <taxon>Viridiplantae</taxon>
        <taxon>Streptophyta</taxon>
        <taxon>Embryophyta</taxon>
        <taxon>Tracheophyta</taxon>
        <taxon>Spermatophyta</taxon>
        <taxon>Magnoliopsida</taxon>
        <taxon>eudicotyledons</taxon>
        <taxon>Gunneridae</taxon>
        <taxon>Pentapetalae</taxon>
        <taxon>rosids</taxon>
        <taxon>fabids</taxon>
        <taxon>Fabales</taxon>
        <taxon>Fabaceae</taxon>
        <taxon>Papilionoideae</taxon>
        <taxon>50 kb inversion clade</taxon>
        <taxon>NPAAA clade</taxon>
        <taxon>Hologalegina</taxon>
        <taxon>IRL clade</taxon>
        <taxon>Trifolieae</taxon>
        <taxon>Trifolium</taxon>
    </lineage>
</organism>
<feature type="non-terminal residue" evidence="1">
    <location>
        <position position="47"/>
    </location>
</feature>
<keyword evidence="2" id="KW-1185">Reference proteome</keyword>
<evidence type="ECO:0000313" key="2">
    <source>
        <dbReference type="Proteomes" id="UP000265520"/>
    </source>
</evidence>
<proteinExistence type="predicted"/>